<evidence type="ECO:0000256" key="4">
    <source>
        <dbReference type="ARBA" id="ARBA00022695"/>
    </source>
</evidence>
<dbReference type="Proteomes" id="UP000253314">
    <property type="component" value="Unassembled WGS sequence"/>
</dbReference>
<dbReference type="NCBIfam" id="NF005972">
    <property type="entry name" value="PRK08058.1"/>
    <property type="match status" value="1"/>
</dbReference>
<dbReference type="AlphaFoldDB" id="A0A366XUH9"/>
<evidence type="ECO:0000256" key="2">
    <source>
        <dbReference type="ARBA" id="ARBA00014363"/>
    </source>
</evidence>
<sequence length="329" mass="38249">MENWNEWQQKQPKIVKMLTNSLVKDRLAHAYLFEGSTGVGKKAIAIQLTKSFFCMQRQGIEPCNSCSDCRRIDSHNHPDVHIISPDGQSIKIDQIRQLQKEFSYLGMESNRKVYILEHADRMTTQAANSLLKFLEEPSRQTLAVLLTEQIHRILPTIYSRCQVLSFRPLTSEELVQQLLDQNLPNNLVRLAASLTNNSRTAKEMIEDEWFAQARKIVIQLTEELLERPHQVLLTIQEKWLSHFQEKDQLTVGLNLLLLWYKDLLLIKLNQGEKIVYTDEQNKLERYALQTSQQRISRDMTAVLDAKRRLDANTNAQLVMEQVVLKLREG</sequence>
<dbReference type="GO" id="GO:0003887">
    <property type="term" value="F:DNA-directed DNA polymerase activity"/>
    <property type="evidence" value="ECO:0007669"/>
    <property type="project" value="UniProtKB-EC"/>
</dbReference>
<keyword evidence="10" id="KW-1185">Reference proteome</keyword>
<dbReference type="InterPro" id="IPR050238">
    <property type="entry name" value="DNA_Rep/Repair_Clamp_Loader"/>
</dbReference>
<keyword evidence="4 9" id="KW-0548">Nucleotidyltransferase</keyword>
<dbReference type="InterPro" id="IPR015199">
    <property type="entry name" value="DNA_pol_III_delta_C"/>
</dbReference>
<evidence type="ECO:0000313" key="9">
    <source>
        <dbReference type="EMBL" id="RBW67621.1"/>
    </source>
</evidence>
<comment type="catalytic activity">
    <reaction evidence="7">
        <text>DNA(n) + a 2'-deoxyribonucleoside 5'-triphosphate = DNA(n+1) + diphosphate</text>
        <dbReference type="Rhea" id="RHEA:22508"/>
        <dbReference type="Rhea" id="RHEA-COMP:17339"/>
        <dbReference type="Rhea" id="RHEA-COMP:17340"/>
        <dbReference type="ChEBI" id="CHEBI:33019"/>
        <dbReference type="ChEBI" id="CHEBI:61560"/>
        <dbReference type="ChEBI" id="CHEBI:173112"/>
        <dbReference type="EC" id="2.7.7.7"/>
    </reaction>
</comment>
<organism evidence="9 10">
    <name type="scientific">Bacillus taeanensis</name>
    <dbReference type="NCBI Taxonomy" id="273032"/>
    <lineage>
        <taxon>Bacteria</taxon>
        <taxon>Bacillati</taxon>
        <taxon>Bacillota</taxon>
        <taxon>Bacilli</taxon>
        <taxon>Bacillales</taxon>
        <taxon>Bacillaceae</taxon>
        <taxon>Bacillus</taxon>
    </lineage>
</organism>
<proteinExistence type="predicted"/>
<dbReference type="Gene3D" id="3.40.50.300">
    <property type="entry name" value="P-loop containing nucleotide triphosphate hydrolases"/>
    <property type="match status" value="1"/>
</dbReference>
<comment type="caution">
    <text evidence="9">The sequence shown here is derived from an EMBL/GenBank/DDBJ whole genome shotgun (WGS) entry which is preliminary data.</text>
</comment>
<reference evidence="9 10" key="1">
    <citation type="submission" date="2018-07" db="EMBL/GenBank/DDBJ databases">
        <title>Lottiidibacillus patelloidae gen. nov., sp. nov., isolated from the intestinal tract of a marine limpet and the reclassification of B. taeanensis BH030017T, B. algicola KMM 3737T and B. hwajinpoensis SW-72T as genus Lottiidibacillus.</title>
        <authorList>
            <person name="Liu R."/>
            <person name="Huang Z."/>
        </authorList>
    </citation>
    <scope>NUCLEOTIDE SEQUENCE [LARGE SCALE GENOMIC DNA]</scope>
    <source>
        <strain evidence="9 10">BH030017</strain>
    </source>
</reference>
<keyword evidence="5" id="KW-0235">DNA replication</keyword>
<dbReference type="Pfam" id="PF13177">
    <property type="entry name" value="DNA_pol3_delta2"/>
    <property type="match status" value="1"/>
</dbReference>
<keyword evidence="3 9" id="KW-0808">Transferase</keyword>
<dbReference type="GO" id="GO:0006261">
    <property type="term" value="P:DNA-templated DNA replication"/>
    <property type="evidence" value="ECO:0007669"/>
    <property type="project" value="TreeGrafter"/>
</dbReference>
<protein>
    <recommendedName>
        <fullName evidence="2">DNA polymerase III subunit delta'</fullName>
        <ecNumber evidence="1">2.7.7.7</ecNumber>
    </recommendedName>
</protein>
<evidence type="ECO:0000256" key="5">
    <source>
        <dbReference type="ARBA" id="ARBA00022705"/>
    </source>
</evidence>
<dbReference type="PANTHER" id="PTHR11669">
    <property type="entry name" value="REPLICATION FACTOR C / DNA POLYMERASE III GAMMA-TAU SUBUNIT"/>
    <property type="match status" value="1"/>
</dbReference>
<dbReference type="EC" id="2.7.7.7" evidence="1"/>
<dbReference type="Pfam" id="PF09115">
    <property type="entry name" value="DNApol3-delta_C"/>
    <property type="match status" value="1"/>
</dbReference>
<accession>A0A366XUH9</accession>
<dbReference type="EMBL" id="QOCW01000032">
    <property type="protein sequence ID" value="RBW67621.1"/>
    <property type="molecule type" value="Genomic_DNA"/>
</dbReference>
<dbReference type="PANTHER" id="PTHR11669:SF8">
    <property type="entry name" value="DNA POLYMERASE III SUBUNIT DELTA"/>
    <property type="match status" value="1"/>
</dbReference>
<dbReference type="InterPro" id="IPR004622">
    <property type="entry name" value="DNA_pol_HolB"/>
</dbReference>
<evidence type="ECO:0000256" key="1">
    <source>
        <dbReference type="ARBA" id="ARBA00012417"/>
    </source>
</evidence>
<evidence type="ECO:0000256" key="7">
    <source>
        <dbReference type="ARBA" id="ARBA00049244"/>
    </source>
</evidence>
<evidence type="ECO:0000256" key="6">
    <source>
        <dbReference type="ARBA" id="ARBA00022932"/>
    </source>
</evidence>
<dbReference type="InterPro" id="IPR027417">
    <property type="entry name" value="P-loop_NTPase"/>
</dbReference>
<feature type="domain" description="DNA polymerase III delta subunit C-terminal" evidence="8">
    <location>
        <begin position="240"/>
        <end position="326"/>
    </location>
</feature>
<dbReference type="GO" id="GO:0008408">
    <property type="term" value="F:3'-5' exonuclease activity"/>
    <property type="evidence" value="ECO:0007669"/>
    <property type="project" value="InterPro"/>
</dbReference>
<dbReference type="OrthoDB" id="9810148at2"/>
<evidence type="ECO:0000256" key="3">
    <source>
        <dbReference type="ARBA" id="ARBA00022679"/>
    </source>
</evidence>
<dbReference type="FunFam" id="3.40.50.300:FF:001255">
    <property type="entry name" value="DNA polymerase III subunit delta"/>
    <property type="match status" value="1"/>
</dbReference>
<evidence type="ECO:0000313" key="10">
    <source>
        <dbReference type="Proteomes" id="UP000253314"/>
    </source>
</evidence>
<dbReference type="SUPFAM" id="SSF52540">
    <property type="entry name" value="P-loop containing nucleoside triphosphate hydrolases"/>
    <property type="match status" value="1"/>
</dbReference>
<name>A0A366XUH9_9BACI</name>
<evidence type="ECO:0000259" key="8">
    <source>
        <dbReference type="Pfam" id="PF09115"/>
    </source>
</evidence>
<gene>
    <name evidence="9" type="ORF">DS031_20870</name>
</gene>
<keyword evidence="6" id="KW-0239">DNA-directed DNA polymerase</keyword>
<dbReference type="NCBIfam" id="TIGR00678">
    <property type="entry name" value="holB"/>
    <property type="match status" value="1"/>
</dbReference>